<reference evidence="3" key="1">
    <citation type="submission" date="2017-11" db="EMBL/GenBank/DDBJ databases">
        <authorList>
            <person name="Lima N.C."/>
            <person name="Parody-Merino A.M."/>
            <person name="Battley P.F."/>
            <person name="Fidler A.E."/>
            <person name="Prosdocimi F."/>
        </authorList>
    </citation>
    <scope>NUCLEOTIDE SEQUENCE [LARGE SCALE GENOMIC DNA]</scope>
</reference>
<evidence type="ECO:0000259" key="1">
    <source>
        <dbReference type="PROSITE" id="PS50878"/>
    </source>
</evidence>
<dbReference type="AlphaFoldDB" id="A0A2I0UKY7"/>
<proteinExistence type="predicted"/>
<dbReference type="InterPro" id="IPR043502">
    <property type="entry name" value="DNA/RNA_pol_sf"/>
</dbReference>
<keyword evidence="2" id="KW-0695">RNA-directed DNA polymerase</keyword>
<keyword evidence="2" id="KW-0548">Nucleotidyltransferase</keyword>
<dbReference type="PROSITE" id="PS50878">
    <property type="entry name" value="RT_POL"/>
    <property type="match status" value="1"/>
</dbReference>
<dbReference type="SUPFAM" id="SSF56672">
    <property type="entry name" value="DNA/RNA polymerases"/>
    <property type="match status" value="1"/>
</dbReference>
<dbReference type="Proteomes" id="UP000233556">
    <property type="component" value="Unassembled WGS sequence"/>
</dbReference>
<dbReference type="EMBL" id="KZ505701">
    <property type="protein sequence ID" value="PKU46705.1"/>
    <property type="molecule type" value="Genomic_DNA"/>
</dbReference>
<dbReference type="InterPro" id="IPR000477">
    <property type="entry name" value="RT_dom"/>
</dbReference>
<dbReference type="PANTHER" id="PTHR33332">
    <property type="entry name" value="REVERSE TRANSCRIPTASE DOMAIN-CONTAINING PROTEIN"/>
    <property type="match status" value="1"/>
</dbReference>
<sequence length="362" mass="41406">MKSLSRFSLYLKSHLSLVKILLTGKGETTPIFQKGKKEDPGNYRPVSLTSCLARSWSRSSWNLCYRHMENKEVIGDSQYGFTKGKSRLPNLVTFHDDVTALVDKERATGVIYLDLCKVFDTMPHDILVSKLERHGFDGWTTQWIRNWLDGHTQRVAVNGSMSKWKPVTSDDPQGSVLGPVLFNIFVGDMDSGTECTLSKFADDTKLCSVVNTLEGRDAIQMDLDRLDREWIESSPEEKDLEMLVDKKLNMSQQCVLAAQKANRILGCIKRSMSSRSREVILPLCSALMRPHLKYCVQLWGPQHRKDMDLLELVQKRATKMIRGLEHLSYEDRLRELGLFSPEKRRLWGDSSLPVPKEGLQER</sequence>
<keyword evidence="3" id="KW-1185">Reference proteome</keyword>
<dbReference type="Pfam" id="PF00078">
    <property type="entry name" value="RVT_1"/>
    <property type="match status" value="1"/>
</dbReference>
<accession>A0A2I0UKY7</accession>
<protein>
    <submittedName>
        <fullName evidence="2">Rna-directed dna polymerase from mobile element jockey-like</fullName>
    </submittedName>
</protein>
<reference evidence="3" key="2">
    <citation type="submission" date="2017-12" db="EMBL/GenBank/DDBJ databases">
        <title>Genome sequence of the Bar-tailed Godwit (Limosa lapponica baueri).</title>
        <authorList>
            <person name="Lima N.C.B."/>
            <person name="Parody-Merino A.M."/>
            <person name="Battley P.F."/>
            <person name="Fidler A.E."/>
            <person name="Prosdocimi F."/>
        </authorList>
    </citation>
    <scope>NUCLEOTIDE SEQUENCE [LARGE SCALE GENOMIC DNA]</scope>
</reference>
<dbReference type="OrthoDB" id="416454at2759"/>
<evidence type="ECO:0000313" key="3">
    <source>
        <dbReference type="Proteomes" id="UP000233556"/>
    </source>
</evidence>
<organism evidence="2 3">
    <name type="scientific">Limosa lapponica baueri</name>
    <dbReference type="NCBI Taxonomy" id="1758121"/>
    <lineage>
        <taxon>Eukaryota</taxon>
        <taxon>Metazoa</taxon>
        <taxon>Chordata</taxon>
        <taxon>Craniata</taxon>
        <taxon>Vertebrata</taxon>
        <taxon>Euteleostomi</taxon>
        <taxon>Archelosauria</taxon>
        <taxon>Archosauria</taxon>
        <taxon>Dinosauria</taxon>
        <taxon>Saurischia</taxon>
        <taxon>Theropoda</taxon>
        <taxon>Coelurosauria</taxon>
        <taxon>Aves</taxon>
        <taxon>Neognathae</taxon>
        <taxon>Neoaves</taxon>
        <taxon>Charadriiformes</taxon>
        <taxon>Scolopacidae</taxon>
        <taxon>Limosa</taxon>
    </lineage>
</organism>
<feature type="domain" description="Reverse transcriptase" evidence="1">
    <location>
        <begin position="4"/>
        <end position="269"/>
    </location>
</feature>
<dbReference type="GO" id="GO:0003964">
    <property type="term" value="F:RNA-directed DNA polymerase activity"/>
    <property type="evidence" value="ECO:0007669"/>
    <property type="project" value="UniProtKB-KW"/>
</dbReference>
<evidence type="ECO:0000313" key="2">
    <source>
        <dbReference type="EMBL" id="PKU46705.1"/>
    </source>
</evidence>
<name>A0A2I0UKY7_LIMLA</name>
<gene>
    <name evidence="2" type="ORF">llap_3022</name>
</gene>
<keyword evidence="2" id="KW-0808">Transferase</keyword>